<accession>A0A4R6U1X7</accession>
<dbReference type="Proteomes" id="UP000294575">
    <property type="component" value="Unassembled WGS sequence"/>
</dbReference>
<comment type="caution">
    <text evidence="3">The sequence shown here is derived from an EMBL/GenBank/DDBJ whole genome shotgun (WGS) entry which is preliminary data.</text>
</comment>
<dbReference type="AlphaFoldDB" id="A0A4R6U1X7"/>
<dbReference type="EMBL" id="SNYK01000009">
    <property type="protein sequence ID" value="TDQ37094.1"/>
    <property type="molecule type" value="Genomic_DNA"/>
</dbReference>
<feature type="domain" description="Transcriptional regulator SutA RNAP-binding" evidence="2">
    <location>
        <begin position="70"/>
        <end position="96"/>
    </location>
</feature>
<evidence type="ECO:0000256" key="1">
    <source>
        <dbReference type="SAM" id="MobiDB-lite"/>
    </source>
</evidence>
<dbReference type="InterPro" id="IPR049191">
    <property type="entry name" value="SutA_RBD"/>
</dbReference>
<dbReference type="RefSeq" id="WP_101497024.1">
    <property type="nucleotide sequence ID" value="NZ_LNJZ01000008.1"/>
</dbReference>
<organism evidence="3 4">
    <name type="scientific">Thiopseudomonas denitrificans</name>
    <dbReference type="NCBI Taxonomy" id="1501432"/>
    <lineage>
        <taxon>Bacteria</taxon>
        <taxon>Pseudomonadati</taxon>
        <taxon>Pseudomonadota</taxon>
        <taxon>Gammaproteobacteria</taxon>
        <taxon>Pseudomonadales</taxon>
        <taxon>Pseudomonadaceae</taxon>
        <taxon>Thiopseudomonas</taxon>
    </lineage>
</organism>
<feature type="region of interest" description="Disordered" evidence="1">
    <location>
        <begin position="1"/>
        <end position="70"/>
    </location>
</feature>
<evidence type="ECO:0000313" key="3">
    <source>
        <dbReference type="EMBL" id="TDQ37094.1"/>
    </source>
</evidence>
<dbReference type="Pfam" id="PF20661">
    <property type="entry name" value="SutA-RBD"/>
    <property type="match status" value="1"/>
</dbReference>
<keyword evidence="4" id="KW-1185">Reference proteome</keyword>
<evidence type="ECO:0000259" key="2">
    <source>
        <dbReference type="Pfam" id="PF20661"/>
    </source>
</evidence>
<name>A0A4R6U1X7_9GAMM</name>
<gene>
    <name evidence="3" type="ORF">DFQ45_10994</name>
</gene>
<protein>
    <recommendedName>
        <fullName evidence="2">Transcriptional regulator SutA RNAP-binding domain-containing protein</fullName>
    </recommendedName>
</protein>
<proteinExistence type="predicted"/>
<sequence length="100" mass="10693">MFEDDIEDEELDGEESADLDIDEADEEFSAAEDGALDVDAPDATEDEGEAPVRSKAKASAVEEDLPSVEAKRKERDALAEAMAAYLARGGKIQSVEGSED</sequence>
<feature type="compositionally biased region" description="Acidic residues" evidence="1">
    <location>
        <begin position="1"/>
        <end position="49"/>
    </location>
</feature>
<evidence type="ECO:0000313" key="4">
    <source>
        <dbReference type="Proteomes" id="UP000294575"/>
    </source>
</evidence>
<reference evidence="3 4" key="1">
    <citation type="submission" date="2019-03" db="EMBL/GenBank/DDBJ databases">
        <title>Genomic Encyclopedia of Type Strains, Phase IV (KMG-IV): sequencing the most valuable type-strain genomes for metagenomic binning, comparative biology and taxonomic classification.</title>
        <authorList>
            <person name="Goeker M."/>
        </authorList>
    </citation>
    <scope>NUCLEOTIDE SEQUENCE [LARGE SCALE GENOMIC DNA]</scope>
    <source>
        <strain evidence="3 4">DSM 28679</strain>
    </source>
</reference>